<gene>
    <name evidence="10" type="primary">brnQ3</name>
    <name evidence="10" type="ORF">WCH_CI14540</name>
</gene>
<dbReference type="GO" id="GO:0015820">
    <property type="term" value="P:L-leucine transport"/>
    <property type="evidence" value="ECO:0007669"/>
    <property type="project" value="TreeGrafter"/>
</dbReference>
<dbReference type="AlphaFoldDB" id="F8LAA4"/>
<comment type="similarity">
    <text evidence="2">Belongs to the branched chain amino acid transporter family.</text>
</comment>
<organism evidence="10">
    <name type="scientific">Waddlia chondrophila 2032/99</name>
    <dbReference type="NCBI Taxonomy" id="765953"/>
    <lineage>
        <taxon>Bacteria</taxon>
        <taxon>Pseudomonadati</taxon>
        <taxon>Chlamydiota</taxon>
        <taxon>Chlamydiia</taxon>
        <taxon>Parachlamydiales</taxon>
        <taxon>Waddliaceae</taxon>
        <taxon>Waddlia</taxon>
    </lineage>
</organism>
<dbReference type="GO" id="GO:0005304">
    <property type="term" value="F:L-valine transmembrane transporter activity"/>
    <property type="evidence" value="ECO:0007669"/>
    <property type="project" value="TreeGrafter"/>
</dbReference>
<feature type="transmembrane region" description="Helical" evidence="9">
    <location>
        <begin position="42"/>
        <end position="66"/>
    </location>
</feature>
<keyword evidence="3" id="KW-0813">Transport</keyword>
<protein>
    <submittedName>
        <fullName evidence="10">Branched-chain amino acid transport system II carrier protein</fullName>
    </submittedName>
</protein>
<evidence type="ECO:0000256" key="2">
    <source>
        <dbReference type="ARBA" id="ARBA00008540"/>
    </source>
</evidence>
<keyword evidence="7 9" id="KW-1133">Transmembrane helix</keyword>
<dbReference type="InterPro" id="IPR004685">
    <property type="entry name" value="Brnchd-chn_aa_trnsp_Livcs"/>
</dbReference>
<keyword evidence="8 9" id="KW-0472">Membrane</keyword>
<dbReference type="Pfam" id="PF05525">
    <property type="entry name" value="Branch_AA_trans"/>
    <property type="match status" value="1"/>
</dbReference>
<keyword evidence="5 9" id="KW-0812">Transmembrane</keyword>
<feature type="transmembrane region" description="Helical" evidence="9">
    <location>
        <begin position="105"/>
        <end position="127"/>
    </location>
</feature>
<dbReference type="GO" id="GO:0015188">
    <property type="term" value="F:L-isoleucine transmembrane transporter activity"/>
    <property type="evidence" value="ECO:0007669"/>
    <property type="project" value="TreeGrafter"/>
</dbReference>
<keyword evidence="6" id="KW-0029">Amino-acid transport</keyword>
<comment type="subcellular location">
    <subcellularLocation>
        <location evidence="1">Cell membrane</location>
        <topology evidence="1">Multi-pass membrane protein</topology>
    </subcellularLocation>
</comment>
<evidence type="ECO:0000256" key="9">
    <source>
        <dbReference type="SAM" id="Phobius"/>
    </source>
</evidence>
<dbReference type="PANTHER" id="PTHR30588">
    <property type="entry name" value="BRANCHED-CHAIN AMINO ACID TRANSPORT SYSTEM 2 CARRIER PROTEIN"/>
    <property type="match status" value="1"/>
</dbReference>
<dbReference type="GO" id="GO:0015190">
    <property type="term" value="F:L-leucine transmembrane transporter activity"/>
    <property type="evidence" value="ECO:0007669"/>
    <property type="project" value="TreeGrafter"/>
</dbReference>
<reference evidence="10" key="1">
    <citation type="submission" date="2011-05" db="EMBL/GenBank/DDBJ databases">
        <title>Unity in variety -- the pan-genome of the Chlamydiae.</title>
        <authorList>
            <person name="Collingro A."/>
            <person name="Tischler P."/>
            <person name="Weinmaier T."/>
            <person name="Penz T."/>
            <person name="Heinz E."/>
            <person name="Brunham R.C."/>
            <person name="Read T.D."/>
            <person name="Bavoil P.M."/>
            <person name="Sachse K."/>
            <person name="Kahane S."/>
            <person name="Friedman M.G."/>
            <person name="Rattei T."/>
            <person name="Myers G.S.A."/>
            <person name="Horn M."/>
        </authorList>
    </citation>
    <scope>NUCLEOTIDE SEQUENCE</scope>
    <source>
        <strain evidence="10">2032/99</strain>
    </source>
</reference>
<sequence length="155" mass="16926">TLLALVYIGISFVAARHSSYLASFPTDEMLGQLSLKMLGPYAGIIAVLAVAMACLTTAIALAAVFAEYIHEDIANTKVSYRMALVLTLISAFFMSTLNFAGIMSFLAPILTLIYPSLIVLAFVSILHKLYNFQYIKLPVFATFAITVLVDAYTHF</sequence>
<name>F8LAA4_9BACT</name>
<evidence type="ECO:0000256" key="4">
    <source>
        <dbReference type="ARBA" id="ARBA00022475"/>
    </source>
</evidence>
<evidence type="ECO:0000256" key="6">
    <source>
        <dbReference type="ARBA" id="ARBA00022970"/>
    </source>
</evidence>
<evidence type="ECO:0000256" key="8">
    <source>
        <dbReference type="ARBA" id="ARBA00023136"/>
    </source>
</evidence>
<dbReference type="PANTHER" id="PTHR30588:SF0">
    <property type="entry name" value="BRANCHED-CHAIN AMINO ACID PERMEASE BRNQ"/>
    <property type="match status" value="1"/>
</dbReference>
<proteinExistence type="inferred from homology"/>
<dbReference type="GO" id="GO:0015818">
    <property type="term" value="P:isoleucine transport"/>
    <property type="evidence" value="ECO:0007669"/>
    <property type="project" value="TreeGrafter"/>
</dbReference>
<evidence type="ECO:0000313" key="10">
    <source>
        <dbReference type="EMBL" id="CCB90412.1"/>
    </source>
</evidence>
<feature type="transmembrane region" description="Helical" evidence="9">
    <location>
        <begin position="134"/>
        <end position="153"/>
    </location>
</feature>
<evidence type="ECO:0000256" key="7">
    <source>
        <dbReference type="ARBA" id="ARBA00022989"/>
    </source>
</evidence>
<feature type="transmembrane region" description="Helical" evidence="9">
    <location>
        <begin position="78"/>
        <end position="99"/>
    </location>
</feature>
<evidence type="ECO:0000256" key="3">
    <source>
        <dbReference type="ARBA" id="ARBA00022448"/>
    </source>
</evidence>
<dbReference type="GO" id="GO:0005886">
    <property type="term" value="C:plasma membrane"/>
    <property type="evidence" value="ECO:0007669"/>
    <property type="project" value="UniProtKB-SubCell"/>
</dbReference>
<dbReference type="EMBL" id="FR872608">
    <property type="protein sequence ID" value="CCB90412.1"/>
    <property type="molecule type" value="Genomic_DNA"/>
</dbReference>
<evidence type="ECO:0000256" key="1">
    <source>
        <dbReference type="ARBA" id="ARBA00004651"/>
    </source>
</evidence>
<keyword evidence="4" id="KW-1003">Cell membrane</keyword>
<feature type="non-terminal residue" evidence="10">
    <location>
        <position position="1"/>
    </location>
</feature>
<accession>F8LAA4</accession>
<evidence type="ECO:0000256" key="5">
    <source>
        <dbReference type="ARBA" id="ARBA00022692"/>
    </source>
</evidence>